<feature type="transmembrane region" description="Helical" evidence="6">
    <location>
        <begin position="319"/>
        <end position="342"/>
    </location>
</feature>
<feature type="transmembrane region" description="Helical" evidence="6">
    <location>
        <begin position="50"/>
        <end position="69"/>
    </location>
</feature>
<evidence type="ECO:0000256" key="2">
    <source>
        <dbReference type="ARBA" id="ARBA00022692"/>
    </source>
</evidence>
<feature type="transmembrane region" description="Helical" evidence="6">
    <location>
        <begin position="386"/>
        <end position="407"/>
    </location>
</feature>
<evidence type="ECO:0000256" key="4">
    <source>
        <dbReference type="ARBA" id="ARBA00022989"/>
    </source>
</evidence>
<evidence type="ECO:0000256" key="5">
    <source>
        <dbReference type="ARBA" id="ARBA00023136"/>
    </source>
</evidence>
<evidence type="ECO:0000313" key="7">
    <source>
        <dbReference type="EMBL" id="GJM55412.1"/>
    </source>
</evidence>
<dbReference type="GO" id="GO:0032153">
    <property type="term" value="C:cell division site"/>
    <property type="evidence" value="ECO:0007669"/>
    <property type="project" value="TreeGrafter"/>
</dbReference>
<keyword evidence="2 6" id="KW-0812">Transmembrane</keyword>
<dbReference type="Proteomes" id="UP001055025">
    <property type="component" value="Unassembled WGS sequence"/>
</dbReference>
<keyword evidence="3" id="KW-0133">Cell shape</keyword>
<dbReference type="PANTHER" id="PTHR30474:SF1">
    <property type="entry name" value="PEPTIDOGLYCAN GLYCOSYLTRANSFERASE MRDB"/>
    <property type="match status" value="1"/>
</dbReference>
<feature type="transmembrane region" description="Helical" evidence="6">
    <location>
        <begin position="223"/>
        <end position="242"/>
    </location>
</feature>
<dbReference type="RefSeq" id="WP_204407367.1">
    <property type="nucleotide sequence ID" value="NZ_BQKC01000001.1"/>
</dbReference>
<sequence>MARHAARRSTGVRDPGFSEVVSTLFGGSAGKRPGGAKARMPRGRGVLSELYLPVLLPAVLLVAYGLLVVWSASLTIADASLPRQLLGVAIGLVAAALVWRYDYRDLANYTTVLLVADVVLFALPMVPGLGYEAKGMTGWIQVPGVGLRLQPSEIMKLVTIYLMAGLAAQYNGRIKSFSEYCRLCGMLLVPFVLLLTQDLGSSLIVLVSGAAIIICAGARKEWVIPTIVLIVVVCALAIFSSLTPGMPDILKEYQLKRLIVFVDPSVDPSGDGYNLQQAKIAVGSGGFLGKGIGHASQAGQGFLPEAHTDFVFALLAEEFGFVGSVILLLLFGWLCFAAVGLALKIEAPFAKLVLVGVVAMWSFQLLENVGMCLGIMPITGIPLPFISYGASSMVVQLTAVGMVQSVWRHRVKSA</sequence>
<dbReference type="Pfam" id="PF01098">
    <property type="entry name" value="FTSW_RODA_SPOVE"/>
    <property type="match status" value="1"/>
</dbReference>
<reference evidence="7" key="1">
    <citation type="journal article" date="2022" name="Int. J. Syst. Evol. Microbiol.">
        <title>Granulimonas faecalis gen. nov., sp. nov., and Leptogranulimonas caecicola gen. nov., sp. nov., novel lactate-producing Atopobiaceae bacteria isolated from mouse intestines, and an emended description of the family Atopobiaceae.</title>
        <authorList>
            <person name="Morinaga K."/>
            <person name="Kusada H."/>
            <person name="Sakamoto S."/>
            <person name="Murakami T."/>
            <person name="Toyoda A."/>
            <person name="Mori H."/>
            <person name="Meng X.Y."/>
            <person name="Takashino M."/>
            <person name="Murotomi K."/>
            <person name="Tamaki H."/>
        </authorList>
    </citation>
    <scope>NUCLEOTIDE SEQUENCE</scope>
    <source>
        <strain evidence="7">OPF53</strain>
    </source>
</reference>
<dbReference type="GO" id="GO:0015648">
    <property type="term" value="F:lipid-linked peptidoglycan transporter activity"/>
    <property type="evidence" value="ECO:0007669"/>
    <property type="project" value="TreeGrafter"/>
</dbReference>
<name>A0AAV5B2T8_9ACTN</name>
<comment type="subcellular location">
    <subcellularLocation>
        <location evidence="1">Membrane</location>
        <topology evidence="1">Multi-pass membrane protein</topology>
    </subcellularLocation>
</comment>
<dbReference type="GO" id="GO:0008360">
    <property type="term" value="P:regulation of cell shape"/>
    <property type="evidence" value="ECO:0007669"/>
    <property type="project" value="UniProtKB-KW"/>
</dbReference>
<keyword evidence="8" id="KW-1185">Reference proteome</keyword>
<dbReference type="GO" id="GO:0005886">
    <property type="term" value="C:plasma membrane"/>
    <property type="evidence" value="ECO:0007669"/>
    <property type="project" value="TreeGrafter"/>
</dbReference>
<feature type="transmembrane region" description="Helical" evidence="6">
    <location>
        <begin position="106"/>
        <end position="129"/>
    </location>
</feature>
<dbReference type="EMBL" id="BQKC01000001">
    <property type="protein sequence ID" value="GJM55412.1"/>
    <property type="molecule type" value="Genomic_DNA"/>
</dbReference>
<gene>
    <name evidence="7" type="ORF">ATOP_10670</name>
</gene>
<feature type="transmembrane region" description="Helical" evidence="6">
    <location>
        <begin position="202"/>
        <end position="218"/>
    </location>
</feature>
<accession>A0AAV5B2T8</accession>
<organism evidence="7 8">
    <name type="scientific">Granulimonas faecalis</name>
    <dbReference type="NCBI Taxonomy" id="2894155"/>
    <lineage>
        <taxon>Bacteria</taxon>
        <taxon>Bacillati</taxon>
        <taxon>Actinomycetota</taxon>
        <taxon>Coriobacteriia</taxon>
        <taxon>Coriobacteriales</taxon>
        <taxon>Kribbibacteriaceae</taxon>
        <taxon>Granulimonas</taxon>
    </lineage>
</organism>
<dbReference type="GO" id="GO:0051301">
    <property type="term" value="P:cell division"/>
    <property type="evidence" value="ECO:0007669"/>
    <property type="project" value="InterPro"/>
</dbReference>
<proteinExistence type="predicted"/>
<protein>
    <submittedName>
        <fullName evidence="7">Rod shape-determining protein RodA</fullName>
    </submittedName>
</protein>
<evidence type="ECO:0000256" key="1">
    <source>
        <dbReference type="ARBA" id="ARBA00004141"/>
    </source>
</evidence>
<feature type="transmembrane region" description="Helical" evidence="6">
    <location>
        <begin position="81"/>
        <end position="99"/>
    </location>
</feature>
<dbReference type="AlphaFoldDB" id="A0AAV5B2T8"/>
<comment type="caution">
    <text evidence="7">The sequence shown here is derived from an EMBL/GenBank/DDBJ whole genome shotgun (WGS) entry which is preliminary data.</text>
</comment>
<evidence type="ECO:0000313" key="8">
    <source>
        <dbReference type="Proteomes" id="UP001055025"/>
    </source>
</evidence>
<evidence type="ECO:0000256" key="6">
    <source>
        <dbReference type="SAM" id="Phobius"/>
    </source>
</evidence>
<feature type="transmembrane region" description="Helical" evidence="6">
    <location>
        <begin position="349"/>
        <end position="366"/>
    </location>
</feature>
<keyword evidence="4 6" id="KW-1133">Transmembrane helix</keyword>
<dbReference type="InterPro" id="IPR001182">
    <property type="entry name" value="FtsW/RodA"/>
</dbReference>
<evidence type="ECO:0000256" key="3">
    <source>
        <dbReference type="ARBA" id="ARBA00022960"/>
    </source>
</evidence>
<dbReference type="PANTHER" id="PTHR30474">
    <property type="entry name" value="CELL CYCLE PROTEIN"/>
    <property type="match status" value="1"/>
</dbReference>
<keyword evidence="5 6" id="KW-0472">Membrane</keyword>